<evidence type="ECO:0000313" key="2">
    <source>
        <dbReference type="Proteomes" id="UP000244722"/>
    </source>
</evidence>
<accession>A0A2T7A5X7</accession>
<sequence>MDITALLHPALEDDFKSEKARKRSLSWHEKVAKAEKVLYGFFPVRQNGVIDNAVRLMFSKWQANDPSKEQNEMNLHYVIQQSSVYRKELKEAANKIFGPLGVKSNGIYNHPVSLGD</sequence>
<protein>
    <submittedName>
        <fullName evidence="1">Uncharacterized protein</fullName>
    </submittedName>
</protein>
<organism evidence="1 2">
    <name type="scientific">Tuber borchii</name>
    <name type="common">White truffle</name>
    <dbReference type="NCBI Taxonomy" id="42251"/>
    <lineage>
        <taxon>Eukaryota</taxon>
        <taxon>Fungi</taxon>
        <taxon>Dikarya</taxon>
        <taxon>Ascomycota</taxon>
        <taxon>Pezizomycotina</taxon>
        <taxon>Pezizomycetes</taxon>
        <taxon>Pezizales</taxon>
        <taxon>Tuberaceae</taxon>
        <taxon>Tuber</taxon>
    </lineage>
</organism>
<dbReference type="Proteomes" id="UP000244722">
    <property type="component" value="Unassembled WGS sequence"/>
</dbReference>
<gene>
    <name evidence="1" type="ORF">B9Z19DRAFT_1061263</name>
</gene>
<name>A0A2T7A5X7_TUBBO</name>
<evidence type="ECO:0000313" key="1">
    <source>
        <dbReference type="EMBL" id="PUU83118.1"/>
    </source>
</evidence>
<dbReference type="AlphaFoldDB" id="A0A2T7A5X7"/>
<proteinExistence type="predicted"/>
<comment type="caution">
    <text evidence="1">The sequence shown here is derived from an EMBL/GenBank/DDBJ whole genome shotgun (WGS) entry which is preliminary data.</text>
</comment>
<keyword evidence="2" id="KW-1185">Reference proteome</keyword>
<dbReference type="OrthoDB" id="5283536at2759"/>
<reference evidence="1 2" key="1">
    <citation type="submission" date="2017-04" db="EMBL/GenBank/DDBJ databases">
        <title>Draft genome sequence of Tuber borchii Vittad., a whitish edible truffle.</title>
        <authorList>
            <consortium name="DOE Joint Genome Institute"/>
            <person name="Murat C."/>
            <person name="Kuo A."/>
            <person name="Barry K.W."/>
            <person name="Clum A."/>
            <person name="Dockter R.B."/>
            <person name="Fauchery L."/>
            <person name="Iotti M."/>
            <person name="Kohler A."/>
            <person name="Labutti K."/>
            <person name="Lindquist E.A."/>
            <person name="Lipzen A."/>
            <person name="Ohm R.A."/>
            <person name="Wang M."/>
            <person name="Grigoriev I.V."/>
            <person name="Zambonelli A."/>
            <person name="Martin F.M."/>
        </authorList>
    </citation>
    <scope>NUCLEOTIDE SEQUENCE [LARGE SCALE GENOMIC DNA]</scope>
    <source>
        <strain evidence="1 2">Tbo3840</strain>
    </source>
</reference>
<dbReference type="EMBL" id="NESQ01000017">
    <property type="protein sequence ID" value="PUU83118.1"/>
    <property type="molecule type" value="Genomic_DNA"/>
</dbReference>